<accession>A0A1M7TD54</accession>
<protein>
    <submittedName>
        <fullName evidence="1">Uncharacterized protein</fullName>
    </submittedName>
</protein>
<dbReference type="RefSeq" id="WP_072697563.1">
    <property type="nucleotide sequence ID" value="NZ_FRDI01000010.1"/>
</dbReference>
<reference evidence="1 2" key="1">
    <citation type="submission" date="2016-12" db="EMBL/GenBank/DDBJ databases">
        <authorList>
            <person name="Song W.-J."/>
            <person name="Kurnit D.M."/>
        </authorList>
    </citation>
    <scope>NUCLEOTIDE SEQUENCE [LARGE SCALE GENOMIC DNA]</scope>
    <source>
        <strain evidence="1 2">DSM 11393</strain>
    </source>
</reference>
<proteinExistence type="predicted"/>
<dbReference type="EMBL" id="FRDI01000010">
    <property type="protein sequence ID" value="SHN68704.1"/>
    <property type="molecule type" value="Genomic_DNA"/>
</dbReference>
<dbReference type="AlphaFoldDB" id="A0A1M7TD54"/>
<dbReference type="PROSITE" id="PS51257">
    <property type="entry name" value="PROKAR_LIPOPROTEIN"/>
    <property type="match status" value="1"/>
</dbReference>
<name>A0A1M7TD54_9BACT</name>
<gene>
    <name evidence="1" type="ORF">SAMN02745728_01876</name>
</gene>
<dbReference type="STRING" id="1121455.SAMN02745728_01876"/>
<sequence length="229" mass="26128">MINLFKTIIFSVLFVGCMTTSSYGVGMELDSFKGYHGDFSEYSVVFQCKVGSTKKQTISLLRGDPFYKGHFYAIKTGEKIEPLGKFLPYNSSDERDFGKSYSDADSIYVDCAGKDSKVLVIYGSFGGNRHDVLALGYNSPFKEYARIHLRTKAWIEHIYITPPYNKGMWLFVGGDNDTEYPGKIMYTGGFCYEGGQRHRMKDGEIYDEYYYQDKLPTGVSRAKLKRIKK</sequence>
<organism evidence="1 2">
    <name type="scientific">Desulfovibrio litoralis DSM 11393</name>
    <dbReference type="NCBI Taxonomy" id="1121455"/>
    <lineage>
        <taxon>Bacteria</taxon>
        <taxon>Pseudomonadati</taxon>
        <taxon>Thermodesulfobacteriota</taxon>
        <taxon>Desulfovibrionia</taxon>
        <taxon>Desulfovibrionales</taxon>
        <taxon>Desulfovibrionaceae</taxon>
        <taxon>Desulfovibrio</taxon>
    </lineage>
</organism>
<dbReference type="Proteomes" id="UP000186469">
    <property type="component" value="Unassembled WGS sequence"/>
</dbReference>
<keyword evidence="2" id="KW-1185">Reference proteome</keyword>
<evidence type="ECO:0000313" key="1">
    <source>
        <dbReference type="EMBL" id="SHN68704.1"/>
    </source>
</evidence>
<evidence type="ECO:0000313" key="2">
    <source>
        <dbReference type="Proteomes" id="UP000186469"/>
    </source>
</evidence>